<name>A0AA39WE09_9PEZI</name>
<keyword evidence="3" id="KW-1185">Reference proteome</keyword>
<dbReference type="EMBL" id="JAULSU010000006">
    <property type="protein sequence ID" value="KAK0613650.1"/>
    <property type="molecule type" value="Genomic_DNA"/>
</dbReference>
<feature type="compositionally biased region" description="Polar residues" evidence="1">
    <location>
        <begin position="61"/>
        <end position="72"/>
    </location>
</feature>
<protein>
    <submittedName>
        <fullName evidence="2">Uncharacterized protein</fullName>
    </submittedName>
</protein>
<comment type="caution">
    <text evidence="2">The sequence shown here is derived from an EMBL/GenBank/DDBJ whole genome shotgun (WGS) entry which is preliminary data.</text>
</comment>
<organism evidence="2 3">
    <name type="scientific">Immersiella caudata</name>
    <dbReference type="NCBI Taxonomy" id="314043"/>
    <lineage>
        <taxon>Eukaryota</taxon>
        <taxon>Fungi</taxon>
        <taxon>Dikarya</taxon>
        <taxon>Ascomycota</taxon>
        <taxon>Pezizomycotina</taxon>
        <taxon>Sordariomycetes</taxon>
        <taxon>Sordariomycetidae</taxon>
        <taxon>Sordariales</taxon>
        <taxon>Lasiosphaeriaceae</taxon>
        <taxon>Immersiella</taxon>
    </lineage>
</organism>
<feature type="region of interest" description="Disordered" evidence="1">
    <location>
        <begin position="26"/>
        <end position="86"/>
    </location>
</feature>
<proteinExistence type="predicted"/>
<sequence>MESNTLSATTREDGTKLIVVSADSIDAASTEEKAQPPSIRPGVCLHTSARSGRQPQAKRQAGTTEDQISSAANEEPEPITPPLPLQDPRAVAAKDAGARFGVLDGSSDKQVEQLSHRVRTAKRELQRAEVAHALATSTPSIAPEFEAVEVPRLPRQRSSTNFVITSGNWRFSGCQISEAIENVRGIEMVDFAAPAKTVEAVESCDGWVVVFWGGGQGKRFEA</sequence>
<evidence type="ECO:0000313" key="2">
    <source>
        <dbReference type="EMBL" id="KAK0613650.1"/>
    </source>
</evidence>
<evidence type="ECO:0000256" key="1">
    <source>
        <dbReference type="SAM" id="MobiDB-lite"/>
    </source>
</evidence>
<evidence type="ECO:0000313" key="3">
    <source>
        <dbReference type="Proteomes" id="UP001175000"/>
    </source>
</evidence>
<dbReference type="Proteomes" id="UP001175000">
    <property type="component" value="Unassembled WGS sequence"/>
</dbReference>
<accession>A0AA39WE09</accession>
<dbReference type="AlphaFoldDB" id="A0AA39WE09"/>
<gene>
    <name evidence="2" type="ORF">B0T14DRAFT_569675</name>
</gene>
<reference evidence="2" key="1">
    <citation type="submission" date="2023-06" db="EMBL/GenBank/DDBJ databases">
        <title>Genome-scale phylogeny and comparative genomics of the fungal order Sordariales.</title>
        <authorList>
            <consortium name="Lawrence Berkeley National Laboratory"/>
            <person name="Hensen N."/>
            <person name="Bonometti L."/>
            <person name="Westerberg I."/>
            <person name="Brannstrom I.O."/>
            <person name="Guillou S."/>
            <person name="Cros-Aarteil S."/>
            <person name="Calhoun S."/>
            <person name="Haridas S."/>
            <person name="Kuo A."/>
            <person name="Mondo S."/>
            <person name="Pangilinan J."/>
            <person name="Riley R."/>
            <person name="Labutti K."/>
            <person name="Andreopoulos B."/>
            <person name="Lipzen A."/>
            <person name="Chen C."/>
            <person name="Yanf M."/>
            <person name="Daum C."/>
            <person name="Ng V."/>
            <person name="Clum A."/>
            <person name="Steindorff A."/>
            <person name="Ohm R."/>
            <person name="Martin F."/>
            <person name="Silar P."/>
            <person name="Natvig D."/>
            <person name="Lalanne C."/>
            <person name="Gautier V."/>
            <person name="Ament-Velasquez S.L."/>
            <person name="Kruys A."/>
            <person name="Hutchinson M.I."/>
            <person name="Powell A.J."/>
            <person name="Barry K."/>
            <person name="Miller A.N."/>
            <person name="Grigoriev I.V."/>
            <person name="Debuchy R."/>
            <person name="Gladieux P."/>
            <person name="Thoren M.H."/>
            <person name="Johannesson H."/>
        </authorList>
    </citation>
    <scope>NUCLEOTIDE SEQUENCE</scope>
    <source>
        <strain evidence="2">CBS 606.72</strain>
    </source>
</reference>